<evidence type="ECO:0000313" key="1">
    <source>
        <dbReference type="EMBL" id="KAJ9593309.1"/>
    </source>
</evidence>
<keyword evidence="2" id="KW-1185">Reference proteome</keyword>
<dbReference type="AlphaFoldDB" id="A0AAD8EKK8"/>
<proteinExistence type="predicted"/>
<name>A0AAD8EKK8_DIPPU</name>
<feature type="non-terminal residue" evidence="1">
    <location>
        <position position="82"/>
    </location>
</feature>
<dbReference type="Proteomes" id="UP001233999">
    <property type="component" value="Unassembled WGS sequence"/>
</dbReference>
<gene>
    <name evidence="1" type="ORF">L9F63_015129</name>
</gene>
<accession>A0AAD8EKK8</accession>
<comment type="caution">
    <text evidence="1">The sequence shown here is derived from an EMBL/GenBank/DDBJ whole genome shotgun (WGS) entry which is preliminary data.</text>
</comment>
<organism evidence="1 2">
    <name type="scientific">Diploptera punctata</name>
    <name type="common">Pacific beetle cockroach</name>
    <dbReference type="NCBI Taxonomy" id="6984"/>
    <lineage>
        <taxon>Eukaryota</taxon>
        <taxon>Metazoa</taxon>
        <taxon>Ecdysozoa</taxon>
        <taxon>Arthropoda</taxon>
        <taxon>Hexapoda</taxon>
        <taxon>Insecta</taxon>
        <taxon>Pterygota</taxon>
        <taxon>Neoptera</taxon>
        <taxon>Polyneoptera</taxon>
        <taxon>Dictyoptera</taxon>
        <taxon>Blattodea</taxon>
        <taxon>Blaberoidea</taxon>
        <taxon>Blaberidae</taxon>
        <taxon>Diplopterinae</taxon>
        <taxon>Diploptera</taxon>
    </lineage>
</organism>
<protein>
    <submittedName>
        <fullName evidence="1">Uncharacterized protein</fullName>
    </submittedName>
</protein>
<sequence>SSYRLYISCCVSSRAGQIACSALTFFSPSMPPCTRPVANIGQLMVRKWASESECSNIVGKNMSSKRYRLFTPSHMPVYLHTL</sequence>
<reference evidence="1" key="1">
    <citation type="journal article" date="2023" name="IScience">
        <title>Live-bearing cockroach genome reveals convergent evolutionary mechanisms linked to viviparity in insects and beyond.</title>
        <authorList>
            <person name="Fouks B."/>
            <person name="Harrison M.C."/>
            <person name="Mikhailova A.A."/>
            <person name="Marchal E."/>
            <person name="English S."/>
            <person name="Carruthers M."/>
            <person name="Jennings E.C."/>
            <person name="Chiamaka E.L."/>
            <person name="Frigard R.A."/>
            <person name="Pippel M."/>
            <person name="Attardo G.M."/>
            <person name="Benoit J.B."/>
            <person name="Bornberg-Bauer E."/>
            <person name="Tobe S.S."/>
        </authorList>
    </citation>
    <scope>NUCLEOTIDE SEQUENCE</scope>
    <source>
        <strain evidence="1">Stay&amp;Tobe</strain>
    </source>
</reference>
<feature type="non-terminal residue" evidence="1">
    <location>
        <position position="1"/>
    </location>
</feature>
<evidence type="ECO:0000313" key="2">
    <source>
        <dbReference type="Proteomes" id="UP001233999"/>
    </source>
</evidence>
<reference evidence="1" key="2">
    <citation type="submission" date="2023-05" db="EMBL/GenBank/DDBJ databases">
        <authorList>
            <person name="Fouks B."/>
        </authorList>
    </citation>
    <scope>NUCLEOTIDE SEQUENCE</scope>
    <source>
        <strain evidence="1">Stay&amp;Tobe</strain>
        <tissue evidence="1">Testes</tissue>
    </source>
</reference>
<dbReference type="EMBL" id="JASPKZ010003448">
    <property type="protein sequence ID" value="KAJ9593309.1"/>
    <property type="molecule type" value="Genomic_DNA"/>
</dbReference>